<evidence type="ECO:0000313" key="1">
    <source>
        <dbReference type="EMBL" id="KAI6087164.1"/>
    </source>
</evidence>
<sequence>MSYLFFPTRFIAPRPITSTICAQCRRSFSSNPMLLSGHNRWSKIKHEKGAADAKKNAQRSTFSKHLTLYSRLYGPDPNLNPQLSAVIAAAKKAGMPKASIDVAVARGQGKSSTGVGLESVTLEVMMSPSVAMVIDVETDNKQRALQELRTMIKRHKGTVTPTAFLFTRLGRIVLKGDGHEFDEVLMQALEAGAEDVEQDEGDDIIIWTQPNAMHQAVQNLGKALPTAEILSSEILWSPTADKIKIDDADTDAAAAIGNFLAALREYPDVQGIYANAERGTISEDAWSAIEDNLDT</sequence>
<comment type="caution">
    <text evidence="1">The sequence shown here is derived from an EMBL/GenBank/DDBJ whole genome shotgun (WGS) entry which is preliminary data.</text>
</comment>
<protein>
    <submittedName>
        <fullName evidence="1">YebC-like protein</fullName>
    </submittedName>
</protein>
<accession>A0ACC0D3F4</accession>
<proteinExistence type="predicted"/>
<evidence type="ECO:0000313" key="2">
    <source>
        <dbReference type="Proteomes" id="UP001497680"/>
    </source>
</evidence>
<dbReference type="Proteomes" id="UP001497680">
    <property type="component" value="Unassembled WGS sequence"/>
</dbReference>
<keyword evidence="2" id="KW-1185">Reference proteome</keyword>
<reference evidence="1 2" key="1">
    <citation type="journal article" date="2022" name="New Phytol.">
        <title>Ecological generalism drives hyperdiversity of secondary metabolite gene clusters in xylarialean endophytes.</title>
        <authorList>
            <person name="Franco M.E.E."/>
            <person name="Wisecaver J.H."/>
            <person name="Arnold A.E."/>
            <person name="Ju Y.M."/>
            <person name="Slot J.C."/>
            <person name="Ahrendt S."/>
            <person name="Moore L.P."/>
            <person name="Eastman K.E."/>
            <person name="Scott K."/>
            <person name="Konkel Z."/>
            <person name="Mondo S.J."/>
            <person name="Kuo A."/>
            <person name="Hayes R.D."/>
            <person name="Haridas S."/>
            <person name="Andreopoulos B."/>
            <person name="Riley R."/>
            <person name="LaButti K."/>
            <person name="Pangilinan J."/>
            <person name="Lipzen A."/>
            <person name="Amirebrahimi M."/>
            <person name="Yan J."/>
            <person name="Adam C."/>
            <person name="Keymanesh K."/>
            <person name="Ng V."/>
            <person name="Louie K."/>
            <person name="Northen T."/>
            <person name="Drula E."/>
            <person name="Henrissat B."/>
            <person name="Hsieh H.M."/>
            <person name="Youens-Clark K."/>
            <person name="Lutzoni F."/>
            <person name="Miadlikowska J."/>
            <person name="Eastwood D.C."/>
            <person name="Hamelin R.C."/>
            <person name="Grigoriev I.V."/>
            <person name="U'Ren J.M."/>
        </authorList>
    </citation>
    <scope>NUCLEOTIDE SEQUENCE [LARGE SCALE GENOMIC DNA]</scope>
    <source>
        <strain evidence="1 2">ER1909</strain>
    </source>
</reference>
<name>A0ACC0D3F4_9PEZI</name>
<organism evidence="1 2">
    <name type="scientific">Hypoxylon rubiginosum</name>
    <dbReference type="NCBI Taxonomy" id="110542"/>
    <lineage>
        <taxon>Eukaryota</taxon>
        <taxon>Fungi</taxon>
        <taxon>Dikarya</taxon>
        <taxon>Ascomycota</taxon>
        <taxon>Pezizomycotina</taxon>
        <taxon>Sordariomycetes</taxon>
        <taxon>Xylariomycetidae</taxon>
        <taxon>Xylariales</taxon>
        <taxon>Hypoxylaceae</taxon>
        <taxon>Hypoxylon</taxon>
    </lineage>
</organism>
<gene>
    <name evidence="1" type="ORF">F4821DRAFT_115159</name>
</gene>
<dbReference type="EMBL" id="MU394309">
    <property type="protein sequence ID" value="KAI6087164.1"/>
    <property type="molecule type" value="Genomic_DNA"/>
</dbReference>